<dbReference type="EMBL" id="MN183281">
    <property type="protein sequence ID" value="QED11488.1"/>
    <property type="molecule type" value="Genomic_DNA"/>
</dbReference>
<sequence>MAQPKFTVRDHAGEPIAGDDSLDDQLRFIAAEADGYVTDRSGNVVYDARPVVFPGNLPDEEEPEMGLA</sequence>
<reference evidence="2 3" key="1">
    <citation type="submission" date="2019-07" db="EMBL/GenBank/DDBJ databases">
        <authorList>
            <person name="Harms R.C."/>
            <person name="Peters T.J."/>
            <person name="Kahn R.S."/>
            <person name="Waniolka K.J."/>
            <person name="Bullock R.L."/>
            <person name="Jaudes Z.T."/>
            <person name="Jn Baptiste W."/>
            <person name="Williams Y."/>
            <person name="Washington J.M."/>
            <person name="Garlena R.A."/>
            <person name="Russell D.A."/>
            <person name="Pope W.H."/>
            <person name="Jacobs-Sera D."/>
            <person name="Hatfull G.F."/>
        </authorList>
    </citation>
    <scope>NUCLEOTIDE SEQUENCE [LARGE SCALE GENOMIC DNA]</scope>
</reference>
<accession>A0A5B8WPA3</accession>
<organism evidence="2 3">
    <name type="scientific">Microbacterium phage Vitas</name>
    <dbReference type="NCBI Taxonomy" id="2603259"/>
    <lineage>
        <taxon>Viruses</taxon>
        <taxon>Duplodnaviria</taxon>
        <taxon>Heunggongvirae</taxon>
        <taxon>Uroviricota</taxon>
        <taxon>Caudoviricetes</taxon>
        <taxon>Armstrongvirus</taxon>
        <taxon>Armstrongvirus armstrong</taxon>
    </lineage>
</organism>
<protein>
    <submittedName>
        <fullName evidence="2">Uncharacterized protein</fullName>
    </submittedName>
</protein>
<name>A0A5B8WPA3_9CAUD</name>
<feature type="region of interest" description="Disordered" evidence="1">
    <location>
        <begin position="1"/>
        <end position="20"/>
    </location>
</feature>
<evidence type="ECO:0000313" key="3">
    <source>
        <dbReference type="Proteomes" id="UP000321075"/>
    </source>
</evidence>
<dbReference type="Proteomes" id="UP000321075">
    <property type="component" value="Segment"/>
</dbReference>
<evidence type="ECO:0000313" key="2">
    <source>
        <dbReference type="EMBL" id="QED11488.1"/>
    </source>
</evidence>
<evidence type="ECO:0000256" key="1">
    <source>
        <dbReference type="SAM" id="MobiDB-lite"/>
    </source>
</evidence>
<proteinExistence type="predicted"/>
<gene>
    <name evidence="2" type="primary">65</name>
    <name evidence="2" type="ORF">SEA_VITAS_65</name>
</gene>